<reference evidence="2" key="1">
    <citation type="submission" date="2005-09" db="EMBL/GenBank/DDBJ databases">
        <authorList>
            <person name="Mural R.J."/>
            <person name="Li P.W."/>
            <person name="Adams M.D."/>
            <person name="Amanatides P.G."/>
            <person name="Baden-Tillson H."/>
            <person name="Barnstead M."/>
            <person name="Chin S.H."/>
            <person name="Dew I."/>
            <person name="Evans C.A."/>
            <person name="Ferriera S."/>
            <person name="Flanigan M."/>
            <person name="Fosler C."/>
            <person name="Glodek A."/>
            <person name="Gu Z."/>
            <person name="Holt R.A."/>
            <person name="Jennings D."/>
            <person name="Kraft C.L."/>
            <person name="Lu F."/>
            <person name="Nguyen T."/>
            <person name="Nusskern D.R."/>
            <person name="Pfannkoch C.M."/>
            <person name="Sitter C."/>
            <person name="Sutton G.G."/>
            <person name="Venter J.C."/>
            <person name="Wang Z."/>
            <person name="Woodage T."/>
            <person name="Zheng X.H."/>
            <person name="Zhong F."/>
        </authorList>
    </citation>
    <scope>NUCLEOTIDE SEQUENCE [LARGE SCALE GENOMIC DNA]</scope>
    <source>
        <strain>BN</strain>
        <strain evidence="2">Sprague-Dawley</strain>
    </source>
</reference>
<protein>
    <submittedName>
        <fullName evidence="1">Testis/prostate/placenta-expressed protein, isoform CRA_b</fullName>
    </submittedName>
</protein>
<organism evidence="1 2">
    <name type="scientific">Rattus norvegicus</name>
    <name type="common">Rat</name>
    <dbReference type="NCBI Taxonomy" id="10116"/>
    <lineage>
        <taxon>Eukaryota</taxon>
        <taxon>Metazoa</taxon>
        <taxon>Chordata</taxon>
        <taxon>Craniata</taxon>
        <taxon>Vertebrata</taxon>
        <taxon>Euteleostomi</taxon>
        <taxon>Mammalia</taxon>
        <taxon>Eutheria</taxon>
        <taxon>Euarchontoglires</taxon>
        <taxon>Glires</taxon>
        <taxon>Rodentia</taxon>
        <taxon>Myomorpha</taxon>
        <taxon>Muroidea</taxon>
        <taxon>Muridae</taxon>
        <taxon>Murinae</taxon>
        <taxon>Rattus</taxon>
    </lineage>
</organism>
<accession>A6JY16</accession>
<dbReference type="Proteomes" id="UP000234681">
    <property type="component" value="Chromosome 19"/>
</dbReference>
<name>A6JY16_RAT</name>
<dbReference type="PANTHER" id="PTHR35348:SF1">
    <property type="entry name" value="TESTIS, PROSTATE AND PLACENTA-EXPRESSED PROTEIN"/>
    <property type="match status" value="1"/>
</dbReference>
<proteinExistence type="predicted"/>
<dbReference type="AlphaFoldDB" id="A6JY16"/>
<gene>
    <name evidence="1" type="primary">Tepp</name>
    <name evidence="1" type="ORF">rCG_39055</name>
</gene>
<evidence type="ECO:0000313" key="1">
    <source>
        <dbReference type="EMBL" id="EDL87293.1"/>
    </source>
</evidence>
<dbReference type="EMBL" id="CH474006">
    <property type="protein sequence ID" value="EDL87293.1"/>
    <property type="molecule type" value="Genomic_DNA"/>
</dbReference>
<sequence>MQTDRARMAGRDRLLGSAPLSLTGSNSFGPLQYCLNQNPSLDRYGQKPLPFNTLNSFRRFGSHYSRINYLTPWH</sequence>
<evidence type="ECO:0000313" key="2">
    <source>
        <dbReference type="Proteomes" id="UP000234681"/>
    </source>
</evidence>
<dbReference type="InterPro" id="IPR034584">
    <property type="entry name" value="SPMIP8"/>
</dbReference>
<dbReference type="PANTHER" id="PTHR35348">
    <property type="entry name" value="TESTIS, PROSTATE AND PLACENTA-EXPRESSED PROTEIN"/>
    <property type="match status" value="1"/>
</dbReference>